<evidence type="ECO:0000313" key="2">
    <source>
        <dbReference type="EMBL" id="SFG73482.1"/>
    </source>
</evidence>
<feature type="region of interest" description="Disordered" evidence="1">
    <location>
        <begin position="31"/>
        <end position="86"/>
    </location>
</feature>
<dbReference type="Proteomes" id="UP000198876">
    <property type="component" value="Unassembled WGS sequence"/>
</dbReference>
<organism evidence="2 3">
    <name type="scientific">Halopelagius inordinatus</name>
    <dbReference type="NCBI Taxonomy" id="553467"/>
    <lineage>
        <taxon>Archaea</taxon>
        <taxon>Methanobacteriati</taxon>
        <taxon>Methanobacteriota</taxon>
        <taxon>Stenosarchaea group</taxon>
        <taxon>Halobacteria</taxon>
        <taxon>Halobacteriales</taxon>
        <taxon>Haloferacaceae</taxon>
    </lineage>
</organism>
<dbReference type="EMBL" id="FOOQ01000003">
    <property type="protein sequence ID" value="SFG73482.1"/>
    <property type="molecule type" value="Genomic_DNA"/>
</dbReference>
<proteinExistence type="predicted"/>
<name>A0A1I2U8M0_9EURY</name>
<feature type="compositionally biased region" description="Acidic residues" evidence="1">
    <location>
        <begin position="51"/>
        <end position="67"/>
    </location>
</feature>
<keyword evidence="3" id="KW-1185">Reference proteome</keyword>
<dbReference type="RefSeq" id="WP_092893209.1">
    <property type="nucleotide sequence ID" value="NZ_FOOQ01000003.1"/>
</dbReference>
<evidence type="ECO:0000313" key="3">
    <source>
        <dbReference type="Proteomes" id="UP000198876"/>
    </source>
</evidence>
<reference evidence="3" key="1">
    <citation type="submission" date="2016-10" db="EMBL/GenBank/DDBJ databases">
        <authorList>
            <person name="Varghese N."/>
            <person name="Submissions S."/>
        </authorList>
    </citation>
    <scope>NUCLEOTIDE SEQUENCE [LARGE SCALE GENOMIC DNA]</scope>
    <source>
        <strain evidence="3">CGMCC 1.7739</strain>
    </source>
</reference>
<dbReference type="AlphaFoldDB" id="A0A1I2U8M0"/>
<sequence length="86" mass="8910">MKIARISIALLALFALTVGATGIVAAEPNQAATDKHSTWTDAGNNGHGNECDGDDVAGSESELEMSETGELARENNSPVWGARCPP</sequence>
<protein>
    <submittedName>
        <fullName evidence="2">Uncharacterized protein</fullName>
    </submittedName>
</protein>
<accession>A0A1I2U8M0</accession>
<gene>
    <name evidence="2" type="ORF">SAMN04488063_2826</name>
</gene>
<evidence type="ECO:0000256" key="1">
    <source>
        <dbReference type="SAM" id="MobiDB-lite"/>
    </source>
</evidence>